<dbReference type="AlphaFoldDB" id="A0A2T6AYA0"/>
<organism evidence="2 3">
    <name type="scientific">Allosediminivita pacifica</name>
    <dbReference type="NCBI Taxonomy" id="1267769"/>
    <lineage>
        <taxon>Bacteria</taxon>
        <taxon>Pseudomonadati</taxon>
        <taxon>Pseudomonadota</taxon>
        <taxon>Alphaproteobacteria</taxon>
        <taxon>Rhodobacterales</taxon>
        <taxon>Paracoccaceae</taxon>
        <taxon>Allosediminivita</taxon>
    </lineage>
</organism>
<evidence type="ECO:0000313" key="3">
    <source>
        <dbReference type="Proteomes" id="UP000244069"/>
    </source>
</evidence>
<proteinExistence type="predicted"/>
<dbReference type="EMBL" id="QBKN01000008">
    <property type="protein sequence ID" value="PTX48776.1"/>
    <property type="molecule type" value="Genomic_DNA"/>
</dbReference>
<sequence length="489" mass="50931">MRTRSAAAGSLVALLLAAPCAMAQPFLSESVQSGLPPQVEERSLGDPGPGGVGLLSPAVTGLPADLWVGSRADTLADLVAAVDPSVPVLRALLVTLMLAEAEPPQPGGVTLLAARLDRLEAQGAVEEALALVERSGHAAPELFTRWAELSLLMGRPQGPCREIAARPTLTDDLGLRIYCLARAGQWDRAALSHGAAAAMGALAPRDAALIALFLDPEAEPQRALTPPVRPTPLEVRLFEAIGEPLPTDPLPLPFAVQDLSGDNGWRAQLLAAERLARAGSLPANRLLGLYTQREAAASGGVWDRVAALQDFEVALRSRRPDRIAPALRAVWPQMASAGLLVPFSELFASDLSRIDLTGRAAEIALRAAALSPDYESLLRGAEGPEGAFLAAIAAGETLAATELPALPHADAVAAAFGDAAMPMQLEAQLSDGRLGEVILRAIALFSAGAAGNGDDLTDALAAMRQIGLEDAARQAALQVMLLDAERARR</sequence>
<dbReference type="OrthoDB" id="7929427at2"/>
<feature type="signal peptide" evidence="1">
    <location>
        <begin position="1"/>
        <end position="23"/>
    </location>
</feature>
<keyword evidence="1" id="KW-0732">Signal</keyword>
<evidence type="ECO:0000313" key="2">
    <source>
        <dbReference type="EMBL" id="PTX48776.1"/>
    </source>
</evidence>
<feature type="chain" id="PRO_5015625708" description="Antifreeze glycopeptide polyprotein" evidence="1">
    <location>
        <begin position="24"/>
        <end position="489"/>
    </location>
</feature>
<evidence type="ECO:0000256" key="1">
    <source>
        <dbReference type="SAM" id="SignalP"/>
    </source>
</evidence>
<comment type="caution">
    <text evidence="2">The sequence shown here is derived from an EMBL/GenBank/DDBJ whole genome shotgun (WGS) entry which is preliminary data.</text>
</comment>
<accession>A0A2T6AYA0</accession>
<dbReference type="RefSeq" id="WP_146178826.1">
    <property type="nucleotide sequence ID" value="NZ_BMEZ01000009.1"/>
</dbReference>
<dbReference type="Proteomes" id="UP000244069">
    <property type="component" value="Unassembled WGS sequence"/>
</dbReference>
<keyword evidence="3" id="KW-1185">Reference proteome</keyword>
<evidence type="ECO:0008006" key="4">
    <source>
        <dbReference type="Google" id="ProtNLM"/>
    </source>
</evidence>
<protein>
    <recommendedName>
        <fullName evidence="4">Antifreeze glycopeptide polyprotein</fullName>
    </recommendedName>
</protein>
<name>A0A2T6AYA0_9RHOB</name>
<gene>
    <name evidence="2" type="ORF">C8N44_10854</name>
</gene>
<reference evidence="2 3" key="1">
    <citation type="submission" date="2018-04" db="EMBL/GenBank/DDBJ databases">
        <title>Genomic Encyclopedia of Archaeal and Bacterial Type Strains, Phase II (KMG-II): from individual species to whole genera.</title>
        <authorList>
            <person name="Goeker M."/>
        </authorList>
    </citation>
    <scope>NUCLEOTIDE SEQUENCE [LARGE SCALE GENOMIC DNA]</scope>
    <source>
        <strain evidence="2 3">DSM 29329</strain>
    </source>
</reference>